<evidence type="ECO:0000313" key="6">
    <source>
        <dbReference type="EMBL" id="WWC89809.1"/>
    </source>
</evidence>
<comment type="similarity">
    <text evidence="2">Belongs to the FUN14 family.</text>
</comment>
<dbReference type="GO" id="GO:0016020">
    <property type="term" value="C:membrane"/>
    <property type="evidence" value="ECO:0007669"/>
    <property type="project" value="UniProtKB-SubCell"/>
</dbReference>
<dbReference type="PANTHER" id="PTHR21346">
    <property type="entry name" value="FUN14 DOMAIN CONTAINING"/>
    <property type="match status" value="1"/>
</dbReference>
<sequence length="225" mass="24151">MSFGTSFLPSLLHSRPNITSTLRSTVRSFHPPPAFRQHPKFQRPRIISAVRSHPNGSNKRISPLTLGIGAALAFTSLSLSLPNRQVKCESSLFANTSPTSDSGNGGPLPDDPQPGSILSVYELSFGAICGICSGVFIKKGARAIAFLLGGVFVLLQYLSSRSYIHVDWTKLGSKYDTSFGTRTATGGYKGPTVGGVYHRIVDFLTSNFQQRASFMAGLVLGLRLG</sequence>
<keyword evidence="4" id="KW-1133">Transmembrane helix</keyword>
<accession>A0AAX4JY36</accession>
<keyword evidence="3" id="KW-0812">Transmembrane</keyword>
<dbReference type="InterPro" id="IPR007014">
    <property type="entry name" value="FUN14"/>
</dbReference>
<dbReference type="GeneID" id="91095405"/>
<dbReference type="EMBL" id="CP144103">
    <property type="protein sequence ID" value="WWC89809.1"/>
    <property type="molecule type" value="Genomic_DNA"/>
</dbReference>
<gene>
    <name evidence="6" type="ORF">L201_004735</name>
</gene>
<evidence type="ECO:0000256" key="4">
    <source>
        <dbReference type="ARBA" id="ARBA00022989"/>
    </source>
</evidence>
<name>A0AAX4JY36_9TREE</name>
<keyword evidence="5" id="KW-0472">Membrane</keyword>
<reference evidence="6 7" key="1">
    <citation type="submission" date="2024-01" db="EMBL/GenBank/DDBJ databases">
        <title>Comparative genomics of Cryptococcus and Kwoniella reveals pathogenesis evolution and contrasting modes of karyotype evolution via chromosome fusion or intercentromeric recombination.</title>
        <authorList>
            <person name="Coelho M.A."/>
            <person name="David-Palma M."/>
            <person name="Shea T."/>
            <person name="Bowers K."/>
            <person name="McGinley-Smith S."/>
            <person name="Mohammad A.W."/>
            <person name="Gnirke A."/>
            <person name="Yurkov A.M."/>
            <person name="Nowrousian M."/>
            <person name="Sun S."/>
            <person name="Cuomo C.A."/>
            <person name="Heitman J."/>
        </authorList>
    </citation>
    <scope>NUCLEOTIDE SEQUENCE [LARGE SCALE GENOMIC DNA]</scope>
    <source>
        <strain evidence="6 7">CBS 6074</strain>
    </source>
</reference>
<evidence type="ECO:0000256" key="5">
    <source>
        <dbReference type="ARBA" id="ARBA00023136"/>
    </source>
</evidence>
<protein>
    <recommendedName>
        <fullName evidence="8">FUN14 family protein</fullName>
    </recommendedName>
</protein>
<dbReference type="Proteomes" id="UP001355207">
    <property type="component" value="Chromosome 6"/>
</dbReference>
<evidence type="ECO:0000313" key="7">
    <source>
        <dbReference type="Proteomes" id="UP001355207"/>
    </source>
</evidence>
<dbReference type="PANTHER" id="PTHR21346:SF10">
    <property type="entry name" value="TRANSMEMBRANE PROTEIN"/>
    <property type="match status" value="1"/>
</dbReference>
<organism evidence="6 7">
    <name type="scientific">Kwoniella dendrophila CBS 6074</name>
    <dbReference type="NCBI Taxonomy" id="1295534"/>
    <lineage>
        <taxon>Eukaryota</taxon>
        <taxon>Fungi</taxon>
        <taxon>Dikarya</taxon>
        <taxon>Basidiomycota</taxon>
        <taxon>Agaricomycotina</taxon>
        <taxon>Tremellomycetes</taxon>
        <taxon>Tremellales</taxon>
        <taxon>Cryptococcaceae</taxon>
        <taxon>Kwoniella</taxon>
    </lineage>
</organism>
<keyword evidence="7" id="KW-1185">Reference proteome</keyword>
<dbReference type="AlphaFoldDB" id="A0AAX4JY36"/>
<evidence type="ECO:0000256" key="3">
    <source>
        <dbReference type="ARBA" id="ARBA00022692"/>
    </source>
</evidence>
<comment type="subcellular location">
    <subcellularLocation>
        <location evidence="1">Membrane</location>
    </subcellularLocation>
</comment>
<dbReference type="RefSeq" id="XP_066076572.1">
    <property type="nucleotide sequence ID" value="XM_066220475.1"/>
</dbReference>
<dbReference type="Pfam" id="PF04930">
    <property type="entry name" value="FUN14"/>
    <property type="match status" value="1"/>
</dbReference>
<evidence type="ECO:0008006" key="8">
    <source>
        <dbReference type="Google" id="ProtNLM"/>
    </source>
</evidence>
<proteinExistence type="inferred from homology"/>
<evidence type="ECO:0000256" key="1">
    <source>
        <dbReference type="ARBA" id="ARBA00004370"/>
    </source>
</evidence>
<evidence type="ECO:0000256" key="2">
    <source>
        <dbReference type="ARBA" id="ARBA00009160"/>
    </source>
</evidence>